<evidence type="ECO:0000313" key="9">
    <source>
        <dbReference type="Proteomes" id="UP000234789"/>
    </source>
</evidence>
<comment type="similarity">
    <text evidence="2">Belongs to the EamA transporter family.</text>
</comment>
<proteinExistence type="inferred from homology"/>
<evidence type="ECO:0000313" key="8">
    <source>
        <dbReference type="EMBL" id="PLT45172.1"/>
    </source>
</evidence>
<organism evidence="8 9">
    <name type="scientific">Paenibacillus pasadenensis</name>
    <dbReference type="NCBI Taxonomy" id="217090"/>
    <lineage>
        <taxon>Bacteria</taxon>
        <taxon>Bacillati</taxon>
        <taxon>Bacillota</taxon>
        <taxon>Bacilli</taxon>
        <taxon>Bacillales</taxon>
        <taxon>Paenibacillaceae</taxon>
        <taxon>Paenibacillus</taxon>
    </lineage>
</organism>
<feature type="transmembrane region" description="Helical" evidence="6">
    <location>
        <begin position="244"/>
        <end position="264"/>
    </location>
</feature>
<keyword evidence="4 6" id="KW-1133">Transmembrane helix</keyword>
<dbReference type="AlphaFoldDB" id="A0A2N5N4D8"/>
<evidence type="ECO:0000256" key="2">
    <source>
        <dbReference type="ARBA" id="ARBA00007362"/>
    </source>
</evidence>
<evidence type="ECO:0000256" key="5">
    <source>
        <dbReference type="ARBA" id="ARBA00023136"/>
    </source>
</evidence>
<sequence>MAMTKPLAAALVTLSLIWGGSFFFIKILLEEAGPWMIAFLRAGAGLVAITAVMLALRQPFSLRSLPWLPMAVMATFNTTVPWALIPLSETRLTSSVASVLNATTPLWTLVVGALFFAGKPGPKQWGGILVSLAGILVLLGVNPATIISVDGFGFLCMMGATLCYGIGSQLSKRLSGLTMYQSTFGTLLVATVSCGAIALVRDPLPVEALGSGPFLGALVGLGVFGSGIAYILFYYLIQKGSPELATMVTYLVPATAILWGFLLLGEELRWNLLAGLAIILAGVFLATRPSRPASAPARSGVDGAQRE</sequence>
<dbReference type="GO" id="GO:0016020">
    <property type="term" value="C:membrane"/>
    <property type="evidence" value="ECO:0007669"/>
    <property type="project" value="UniProtKB-SubCell"/>
</dbReference>
<gene>
    <name evidence="8" type="ORF">B8V81_3603</name>
</gene>
<accession>A0A2N5N4D8</accession>
<comment type="caution">
    <text evidence="8">The sequence shown here is derived from an EMBL/GenBank/DDBJ whole genome shotgun (WGS) entry which is preliminary data.</text>
</comment>
<feature type="transmembrane region" description="Helical" evidence="6">
    <location>
        <begin position="270"/>
        <end position="287"/>
    </location>
</feature>
<dbReference type="Proteomes" id="UP000234789">
    <property type="component" value="Unassembled WGS sequence"/>
</dbReference>
<keyword evidence="9" id="KW-1185">Reference proteome</keyword>
<dbReference type="InterPro" id="IPR037185">
    <property type="entry name" value="EmrE-like"/>
</dbReference>
<feature type="transmembrane region" description="Helical" evidence="6">
    <location>
        <begin position="125"/>
        <end position="141"/>
    </location>
</feature>
<feature type="transmembrane region" description="Helical" evidence="6">
    <location>
        <begin position="179"/>
        <end position="200"/>
    </location>
</feature>
<evidence type="ECO:0000256" key="6">
    <source>
        <dbReference type="SAM" id="Phobius"/>
    </source>
</evidence>
<feature type="domain" description="EamA" evidence="7">
    <location>
        <begin position="10"/>
        <end position="139"/>
    </location>
</feature>
<feature type="domain" description="EamA" evidence="7">
    <location>
        <begin position="152"/>
        <end position="287"/>
    </location>
</feature>
<name>A0A2N5N4D8_9BACL</name>
<feature type="transmembrane region" description="Helical" evidence="6">
    <location>
        <begin position="35"/>
        <end position="55"/>
    </location>
</feature>
<evidence type="ECO:0000259" key="7">
    <source>
        <dbReference type="Pfam" id="PF00892"/>
    </source>
</evidence>
<feature type="transmembrane region" description="Helical" evidence="6">
    <location>
        <begin position="97"/>
        <end position="118"/>
    </location>
</feature>
<evidence type="ECO:0000256" key="1">
    <source>
        <dbReference type="ARBA" id="ARBA00004127"/>
    </source>
</evidence>
<dbReference type="InterPro" id="IPR000620">
    <property type="entry name" value="EamA_dom"/>
</dbReference>
<dbReference type="PANTHER" id="PTHR32322:SF9">
    <property type="entry name" value="AMINO-ACID METABOLITE EFFLUX PUMP-RELATED"/>
    <property type="match status" value="1"/>
</dbReference>
<feature type="transmembrane region" description="Helical" evidence="6">
    <location>
        <begin position="67"/>
        <end position="85"/>
    </location>
</feature>
<dbReference type="SUPFAM" id="SSF103481">
    <property type="entry name" value="Multidrug resistance efflux transporter EmrE"/>
    <property type="match status" value="2"/>
</dbReference>
<evidence type="ECO:0000256" key="4">
    <source>
        <dbReference type="ARBA" id="ARBA00022989"/>
    </source>
</evidence>
<dbReference type="InterPro" id="IPR050638">
    <property type="entry name" value="AA-Vitamin_Transporters"/>
</dbReference>
<dbReference type="PANTHER" id="PTHR32322">
    <property type="entry name" value="INNER MEMBRANE TRANSPORTER"/>
    <property type="match status" value="1"/>
</dbReference>
<feature type="transmembrane region" description="Helical" evidence="6">
    <location>
        <begin position="7"/>
        <end position="29"/>
    </location>
</feature>
<feature type="transmembrane region" description="Helical" evidence="6">
    <location>
        <begin position="147"/>
        <end position="167"/>
    </location>
</feature>
<dbReference type="Pfam" id="PF00892">
    <property type="entry name" value="EamA"/>
    <property type="match status" value="2"/>
</dbReference>
<dbReference type="EMBL" id="NFEZ01000004">
    <property type="protein sequence ID" value="PLT45172.1"/>
    <property type="molecule type" value="Genomic_DNA"/>
</dbReference>
<comment type="subcellular location">
    <subcellularLocation>
        <location evidence="1">Endomembrane system</location>
        <topology evidence="1">Multi-pass membrane protein</topology>
    </subcellularLocation>
</comment>
<feature type="transmembrane region" description="Helical" evidence="6">
    <location>
        <begin position="212"/>
        <end position="237"/>
    </location>
</feature>
<keyword evidence="5 6" id="KW-0472">Membrane</keyword>
<reference evidence="8 9" key="1">
    <citation type="submission" date="2017-05" db="EMBL/GenBank/DDBJ databases">
        <title>Functional genome analysis of Paenibacillus pasadenensis strain R16: insights on endophytic life style and antifungal activity.</title>
        <authorList>
            <person name="Passera A."/>
            <person name="Marcolungo L."/>
            <person name="Casati P."/>
            <person name="Brasca M."/>
            <person name="Quaglino F."/>
            <person name="Delledonne M."/>
        </authorList>
    </citation>
    <scope>NUCLEOTIDE SEQUENCE [LARGE SCALE GENOMIC DNA]</scope>
    <source>
        <strain evidence="8 9">R16</strain>
    </source>
</reference>
<keyword evidence="3 6" id="KW-0812">Transmembrane</keyword>
<protein>
    <submittedName>
        <fullName evidence="8">Permease of the drug/metabolite transporter (DMT) superfamily</fullName>
    </submittedName>
</protein>
<evidence type="ECO:0000256" key="3">
    <source>
        <dbReference type="ARBA" id="ARBA00022692"/>
    </source>
</evidence>